<keyword evidence="5" id="KW-0645">Protease</keyword>
<evidence type="ECO:0000256" key="3">
    <source>
        <dbReference type="PROSITE-ProRule" id="PRU01240"/>
    </source>
</evidence>
<dbReference type="AlphaFoldDB" id="A0A830D7U0"/>
<keyword evidence="2" id="KW-0732">Signal</keyword>
<dbReference type="InterPro" id="IPR045051">
    <property type="entry name" value="SBT"/>
</dbReference>
<accession>A0A830D7U0</accession>
<dbReference type="PROSITE" id="PS51892">
    <property type="entry name" value="SUBTILASE"/>
    <property type="match status" value="1"/>
</dbReference>
<dbReference type="Gene3D" id="3.50.30.30">
    <property type="match status" value="1"/>
</dbReference>
<feature type="domain" description="Peptidase S8/S53" evidence="4">
    <location>
        <begin position="2"/>
        <end position="70"/>
    </location>
</feature>
<protein>
    <submittedName>
        <fullName evidence="5">Subtilisin-like protease sbt5.3</fullName>
    </submittedName>
</protein>
<dbReference type="GO" id="GO:0006508">
    <property type="term" value="P:proteolysis"/>
    <property type="evidence" value="ECO:0007669"/>
    <property type="project" value="UniProtKB-KW"/>
</dbReference>
<dbReference type="OrthoDB" id="1304287at2759"/>
<keyword evidence="6" id="KW-1185">Reference proteome</keyword>
<evidence type="ECO:0000256" key="1">
    <source>
        <dbReference type="ARBA" id="ARBA00011073"/>
    </source>
</evidence>
<name>A0A830D7U0_9LAMI</name>
<reference evidence="5" key="1">
    <citation type="submission" date="2020-07" db="EMBL/GenBank/DDBJ databases">
        <title>Ethylene signaling mediates host invasion by parasitic plants.</title>
        <authorList>
            <person name="Yoshida S."/>
        </authorList>
    </citation>
    <scope>NUCLEOTIDE SEQUENCE</scope>
    <source>
        <strain evidence="5">Okayama</strain>
    </source>
</reference>
<dbReference type="SUPFAM" id="SSF52743">
    <property type="entry name" value="Subtilisin-like"/>
    <property type="match status" value="1"/>
</dbReference>
<evidence type="ECO:0000313" key="5">
    <source>
        <dbReference type="EMBL" id="GFQ06713.1"/>
    </source>
</evidence>
<dbReference type="Pfam" id="PF00082">
    <property type="entry name" value="Peptidase_S8"/>
    <property type="match status" value="1"/>
</dbReference>
<dbReference type="Proteomes" id="UP000653305">
    <property type="component" value="Unassembled WGS sequence"/>
</dbReference>
<evidence type="ECO:0000313" key="6">
    <source>
        <dbReference type="Proteomes" id="UP000653305"/>
    </source>
</evidence>
<gene>
    <name evidence="5" type="ORF">PHJA_002815300</name>
</gene>
<dbReference type="InterPro" id="IPR036852">
    <property type="entry name" value="Peptidase_S8/S53_dom_sf"/>
</dbReference>
<evidence type="ECO:0000259" key="4">
    <source>
        <dbReference type="Pfam" id="PF00082"/>
    </source>
</evidence>
<dbReference type="GO" id="GO:0004252">
    <property type="term" value="F:serine-type endopeptidase activity"/>
    <property type="evidence" value="ECO:0007669"/>
    <property type="project" value="InterPro"/>
</dbReference>
<comment type="similarity">
    <text evidence="1 3">Belongs to the peptidase S8 family.</text>
</comment>
<comment type="caution">
    <text evidence="5">The sequence shown here is derived from an EMBL/GenBank/DDBJ whole genome shotgun (WGS) entry which is preliminary data.</text>
</comment>
<sequence>MAIHDGVDVLSVSLGGDPVPLHKNGVAIGSFHAVMNGIVVVCSAGNSGPNSSTVGNVAPWQFTVGASTMDRLFPSYVMLGNNMRLRVINRYLKRNIQFKLIHRDLLIRFVLFSYPQGGSLSDTWLQEKKSFSLISARNAKAANATAEEA</sequence>
<dbReference type="EMBL" id="BMAC01001293">
    <property type="protein sequence ID" value="GFQ06713.1"/>
    <property type="molecule type" value="Genomic_DNA"/>
</dbReference>
<dbReference type="InterPro" id="IPR000209">
    <property type="entry name" value="Peptidase_S8/S53_dom"/>
</dbReference>
<comment type="caution">
    <text evidence="3">Lacks conserved residue(s) required for the propagation of feature annotation.</text>
</comment>
<dbReference type="PANTHER" id="PTHR10795">
    <property type="entry name" value="PROPROTEIN CONVERTASE SUBTILISIN/KEXIN"/>
    <property type="match status" value="1"/>
</dbReference>
<evidence type="ECO:0000256" key="2">
    <source>
        <dbReference type="ARBA" id="ARBA00022729"/>
    </source>
</evidence>
<proteinExistence type="inferred from homology"/>
<keyword evidence="5" id="KW-0378">Hydrolase</keyword>
<dbReference type="Gene3D" id="3.40.50.200">
    <property type="entry name" value="Peptidase S8/S53 domain"/>
    <property type="match status" value="1"/>
</dbReference>
<organism evidence="5 6">
    <name type="scientific">Phtheirospermum japonicum</name>
    <dbReference type="NCBI Taxonomy" id="374723"/>
    <lineage>
        <taxon>Eukaryota</taxon>
        <taxon>Viridiplantae</taxon>
        <taxon>Streptophyta</taxon>
        <taxon>Embryophyta</taxon>
        <taxon>Tracheophyta</taxon>
        <taxon>Spermatophyta</taxon>
        <taxon>Magnoliopsida</taxon>
        <taxon>eudicotyledons</taxon>
        <taxon>Gunneridae</taxon>
        <taxon>Pentapetalae</taxon>
        <taxon>asterids</taxon>
        <taxon>lamiids</taxon>
        <taxon>Lamiales</taxon>
        <taxon>Orobanchaceae</taxon>
        <taxon>Orobanchaceae incertae sedis</taxon>
        <taxon>Phtheirospermum</taxon>
    </lineage>
</organism>